<dbReference type="InterPro" id="IPR035985">
    <property type="entry name" value="Ubiquitin-activating_enz"/>
</dbReference>
<name>A0AA35RJS8_GEOBA</name>
<sequence>MTHEQLDRYSRHFMLTEVGEQGQAKLLDAKVLMVGAGGLGSPAGVYLGAAGVGHLGIIDSDVVELSNLQRQILHRTESVGTPKVQSATTTIKSLNPDINIIPYNLRLTADNVEEIFSEYDLIVDGCDNFATRYLVNDAAVLMNKPIVHGSIFQFEGQVSLFKPHEGPCYRCMYPIPPPPGLVPS</sequence>
<dbReference type="GO" id="GO:0005829">
    <property type="term" value="C:cytosol"/>
    <property type="evidence" value="ECO:0007669"/>
    <property type="project" value="TreeGrafter"/>
</dbReference>
<gene>
    <name evidence="3" type="ORF">GBAR_LOCUS8182</name>
</gene>
<feature type="domain" description="THIF-type NAD/FAD binding fold" evidence="2">
    <location>
        <begin position="9"/>
        <end position="183"/>
    </location>
</feature>
<dbReference type="GO" id="GO:0008641">
    <property type="term" value="F:ubiquitin-like modifier activating enzyme activity"/>
    <property type="evidence" value="ECO:0007669"/>
    <property type="project" value="InterPro"/>
</dbReference>
<accession>A0AA35RJS8</accession>
<dbReference type="FunFam" id="3.40.50.720:FF:000080">
    <property type="entry name" value="Thiazole biosynthesis adenylyltransferase ThiF"/>
    <property type="match status" value="1"/>
</dbReference>
<dbReference type="AlphaFoldDB" id="A0AA35RJS8"/>
<proteinExistence type="inferred from homology"/>
<dbReference type="PANTHER" id="PTHR10953:SF102">
    <property type="entry name" value="ADENYLYLTRANSFERASE AND SULFURTRANSFERASE MOCS3"/>
    <property type="match status" value="1"/>
</dbReference>
<dbReference type="GO" id="GO:0004792">
    <property type="term" value="F:thiosulfate-cyanide sulfurtransferase activity"/>
    <property type="evidence" value="ECO:0007669"/>
    <property type="project" value="TreeGrafter"/>
</dbReference>
<reference evidence="3" key="1">
    <citation type="submission" date="2023-03" db="EMBL/GenBank/DDBJ databases">
        <authorList>
            <person name="Steffen K."/>
            <person name="Cardenas P."/>
        </authorList>
    </citation>
    <scope>NUCLEOTIDE SEQUENCE</scope>
</reference>
<keyword evidence="3" id="KW-0548">Nucleotidyltransferase</keyword>
<dbReference type="InterPro" id="IPR000594">
    <property type="entry name" value="ThiF_NAD_FAD-bd"/>
</dbReference>
<keyword evidence="3" id="KW-0808">Transferase</keyword>
<dbReference type="Pfam" id="PF00899">
    <property type="entry name" value="ThiF"/>
    <property type="match status" value="1"/>
</dbReference>
<dbReference type="GO" id="GO:0016779">
    <property type="term" value="F:nucleotidyltransferase activity"/>
    <property type="evidence" value="ECO:0007669"/>
    <property type="project" value="UniProtKB-KW"/>
</dbReference>
<dbReference type="GO" id="GO:0008146">
    <property type="term" value="F:sulfotransferase activity"/>
    <property type="evidence" value="ECO:0007669"/>
    <property type="project" value="TreeGrafter"/>
</dbReference>
<dbReference type="SUPFAM" id="SSF69572">
    <property type="entry name" value="Activating enzymes of the ubiquitin-like proteins"/>
    <property type="match status" value="1"/>
</dbReference>
<evidence type="ECO:0000313" key="3">
    <source>
        <dbReference type="EMBL" id="CAI8012800.1"/>
    </source>
</evidence>
<evidence type="ECO:0000313" key="4">
    <source>
        <dbReference type="Proteomes" id="UP001174909"/>
    </source>
</evidence>
<dbReference type="EMBL" id="CASHTH010001217">
    <property type="protein sequence ID" value="CAI8012800.1"/>
    <property type="molecule type" value="Genomic_DNA"/>
</dbReference>
<organism evidence="3 4">
    <name type="scientific">Geodia barretti</name>
    <name type="common">Barrett's horny sponge</name>
    <dbReference type="NCBI Taxonomy" id="519541"/>
    <lineage>
        <taxon>Eukaryota</taxon>
        <taxon>Metazoa</taxon>
        <taxon>Porifera</taxon>
        <taxon>Demospongiae</taxon>
        <taxon>Heteroscleromorpha</taxon>
        <taxon>Tetractinellida</taxon>
        <taxon>Astrophorina</taxon>
        <taxon>Geodiidae</taxon>
        <taxon>Geodia</taxon>
    </lineage>
</organism>
<keyword evidence="4" id="KW-1185">Reference proteome</keyword>
<dbReference type="InterPro" id="IPR045886">
    <property type="entry name" value="ThiF/MoeB/HesA"/>
</dbReference>
<evidence type="ECO:0000256" key="1">
    <source>
        <dbReference type="ARBA" id="ARBA00009919"/>
    </source>
</evidence>
<comment type="caution">
    <text evidence="3">The sequence shown here is derived from an EMBL/GenBank/DDBJ whole genome shotgun (WGS) entry which is preliminary data.</text>
</comment>
<dbReference type="Gene3D" id="3.40.50.720">
    <property type="entry name" value="NAD(P)-binding Rossmann-like Domain"/>
    <property type="match status" value="1"/>
</dbReference>
<dbReference type="PANTHER" id="PTHR10953">
    <property type="entry name" value="UBIQUITIN-ACTIVATING ENZYME E1"/>
    <property type="match status" value="1"/>
</dbReference>
<dbReference type="Proteomes" id="UP001174909">
    <property type="component" value="Unassembled WGS sequence"/>
</dbReference>
<dbReference type="CDD" id="cd00757">
    <property type="entry name" value="ThiF_MoeB_HesA_family"/>
    <property type="match status" value="1"/>
</dbReference>
<protein>
    <submittedName>
        <fullName evidence="3">Adenylyltransferase and sulfurtransferase MOCS3</fullName>
    </submittedName>
</protein>
<evidence type="ECO:0000259" key="2">
    <source>
        <dbReference type="Pfam" id="PF00899"/>
    </source>
</evidence>
<comment type="similarity">
    <text evidence="1">Belongs to the HesA/MoeB/ThiF family.</text>
</comment>